<evidence type="ECO:0008006" key="3">
    <source>
        <dbReference type="Google" id="ProtNLM"/>
    </source>
</evidence>
<organism evidence="1 2">
    <name type="scientific">Porites lobata</name>
    <dbReference type="NCBI Taxonomy" id="104759"/>
    <lineage>
        <taxon>Eukaryota</taxon>
        <taxon>Metazoa</taxon>
        <taxon>Cnidaria</taxon>
        <taxon>Anthozoa</taxon>
        <taxon>Hexacorallia</taxon>
        <taxon>Scleractinia</taxon>
        <taxon>Fungiina</taxon>
        <taxon>Poritidae</taxon>
        <taxon>Porites</taxon>
    </lineage>
</organism>
<reference evidence="1 2" key="1">
    <citation type="submission" date="2022-05" db="EMBL/GenBank/DDBJ databases">
        <authorList>
            <consortium name="Genoscope - CEA"/>
            <person name="William W."/>
        </authorList>
    </citation>
    <scope>NUCLEOTIDE SEQUENCE [LARGE SCALE GENOMIC DNA]</scope>
</reference>
<dbReference type="Proteomes" id="UP001159405">
    <property type="component" value="Unassembled WGS sequence"/>
</dbReference>
<comment type="caution">
    <text evidence="1">The sequence shown here is derived from an EMBL/GenBank/DDBJ whole genome shotgun (WGS) entry which is preliminary data.</text>
</comment>
<gene>
    <name evidence="1" type="ORF">PLOB_00011225</name>
</gene>
<proteinExistence type="predicted"/>
<evidence type="ECO:0000313" key="2">
    <source>
        <dbReference type="Proteomes" id="UP001159405"/>
    </source>
</evidence>
<accession>A0ABN8NGK0</accession>
<name>A0ABN8NGK0_9CNID</name>
<sequence length="122" mass="14016">MNKLDVSFHTVYKRDVSLRNMLVHSTDHISIKQPASSMQHLLSHKLGRCDTRPEICLYHLCRCPLLYIGETGRNLRSSFSEHLRSIRNNTPRFPMAHHFNSTGHSISDVQVRCVAFCNGNII</sequence>
<evidence type="ECO:0000313" key="1">
    <source>
        <dbReference type="EMBL" id="CAH3103333.1"/>
    </source>
</evidence>
<protein>
    <recommendedName>
        <fullName evidence="3">GIY-YIG domain-containing protein</fullName>
    </recommendedName>
</protein>
<dbReference type="EMBL" id="CALNXK010000016">
    <property type="protein sequence ID" value="CAH3103333.1"/>
    <property type="molecule type" value="Genomic_DNA"/>
</dbReference>
<keyword evidence="2" id="KW-1185">Reference proteome</keyword>